<evidence type="ECO:0000256" key="2">
    <source>
        <dbReference type="ARBA" id="ARBA00011738"/>
    </source>
</evidence>
<comment type="subunit">
    <text evidence="2">Homodimer.</text>
</comment>
<dbReference type="PANTHER" id="PTHR30328:SF54">
    <property type="entry name" value="HTH-TYPE TRANSCRIPTIONAL REPRESSOR SCO4008"/>
    <property type="match status" value="1"/>
</dbReference>
<dbReference type="SUPFAM" id="SSF48498">
    <property type="entry name" value="Tetracyclin repressor-like, C-terminal domain"/>
    <property type="match status" value="1"/>
</dbReference>
<comment type="function">
    <text evidence="1">Represses transcription of the icaADBC operon necessary for biofilm production.</text>
</comment>
<sequence length="206" mass="23831">MPPKQPDTGRQRQNAEIRKPEIVKSFYQTILEQGLEGASIAKVAARIRIHPSLILHYFGSKESLTLALVDYVIDEYARLFQTIRLGGLEPAARLEKLIEIIWSRQYYEKIHIASSFSMIAVSFRNPRIHEKIQGLYASFQHFLAKEIQRACDAGAIEAQDSVRAANRVITLVEGARHFRHFFVHHNRVKQYNHDMKEATKMMLKMK</sequence>
<dbReference type="InterPro" id="IPR041646">
    <property type="entry name" value="IcaR_C"/>
</dbReference>
<dbReference type="InterPro" id="IPR050109">
    <property type="entry name" value="HTH-type_TetR-like_transc_reg"/>
</dbReference>
<feature type="domain" description="HTH tetR-type" evidence="7">
    <location>
        <begin position="16"/>
        <end position="76"/>
    </location>
</feature>
<dbReference type="InterPro" id="IPR009057">
    <property type="entry name" value="Homeodomain-like_sf"/>
</dbReference>
<evidence type="ECO:0000259" key="7">
    <source>
        <dbReference type="PROSITE" id="PS50977"/>
    </source>
</evidence>
<dbReference type="RefSeq" id="WP_181552506.1">
    <property type="nucleotide sequence ID" value="NZ_JACDUS010000013.1"/>
</dbReference>
<dbReference type="SUPFAM" id="SSF46689">
    <property type="entry name" value="Homeodomain-like"/>
    <property type="match status" value="1"/>
</dbReference>
<dbReference type="Pfam" id="PF18665">
    <property type="entry name" value="TetR_C_37"/>
    <property type="match status" value="1"/>
</dbReference>
<feature type="DNA-binding region" description="H-T-H motif" evidence="6">
    <location>
        <begin position="39"/>
        <end position="58"/>
    </location>
</feature>
<gene>
    <name evidence="8" type="ORF">HNR65_003244</name>
</gene>
<protein>
    <recommendedName>
        <fullName evidence="3">Biofilm operon icaADBC HTH-type negative transcriptional regulator IcaR</fullName>
    </recommendedName>
    <alternativeName>
        <fullName evidence="5">Intercellular adhesion protein R</fullName>
    </alternativeName>
</protein>
<reference evidence="8 9" key="1">
    <citation type="submission" date="2020-07" db="EMBL/GenBank/DDBJ databases">
        <title>Genomic Encyclopedia of Type Strains, Phase IV (KMG-IV): sequencing the most valuable type-strain genomes for metagenomic binning, comparative biology and taxonomic classification.</title>
        <authorList>
            <person name="Goeker M."/>
        </authorList>
    </citation>
    <scope>NUCLEOTIDE SEQUENCE [LARGE SCALE GENOMIC DNA]</scope>
    <source>
        <strain evidence="8 9">DSM 17721</strain>
    </source>
</reference>
<name>A0A7W0HM09_9BACT</name>
<dbReference type="AlphaFoldDB" id="A0A7W0HM09"/>
<dbReference type="PROSITE" id="PS50977">
    <property type="entry name" value="HTH_TETR_2"/>
    <property type="match status" value="1"/>
</dbReference>
<evidence type="ECO:0000256" key="6">
    <source>
        <dbReference type="PROSITE-ProRule" id="PRU00335"/>
    </source>
</evidence>
<dbReference type="InterPro" id="IPR001647">
    <property type="entry name" value="HTH_TetR"/>
</dbReference>
<evidence type="ECO:0000313" key="9">
    <source>
        <dbReference type="Proteomes" id="UP000525298"/>
    </source>
</evidence>
<accession>A0A7W0HM09</accession>
<evidence type="ECO:0000256" key="1">
    <source>
        <dbReference type="ARBA" id="ARBA00002291"/>
    </source>
</evidence>
<dbReference type="Pfam" id="PF00440">
    <property type="entry name" value="TetR_N"/>
    <property type="match status" value="1"/>
</dbReference>
<dbReference type="PANTHER" id="PTHR30328">
    <property type="entry name" value="TRANSCRIPTIONAL REPRESSOR"/>
    <property type="match status" value="1"/>
</dbReference>
<comment type="caution">
    <text evidence="8">The sequence shown here is derived from an EMBL/GenBank/DDBJ whole genome shotgun (WGS) entry which is preliminary data.</text>
</comment>
<proteinExistence type="predicted"/>
<evidence type="ECO:0000313" key="8">
    <source>
        <dbReference type="EMBL" id="MBA2882889.1"/>
    </source>
</evidence>
<evidence type="ECO:0000256" key="4">
    <source>
        <dbReference type="ARBA" id="ARBA00023125"/>
    </source>
</evidence>
<dbReference type="GO" id="GO:0003677">
    <property type="term" value="F:DNA binding"/>
    <property type="evidence" value="ECO:0007669"/>
    <property type="project" value="UniProtKB-UniRule"/>
</dbReference>
<evidence type="ECO:0000256" key="5">
    <source>
        <dbReference type="ARBA" id="ARBA00030200"/>
    </source>
</evidence>
<keyword evidence="4 6" id="KW-0238">DNA-binding</keyword>
<dbReference type="Gene3D" id="1.10.357.10">
    <property type="entry name" value="Tetracycline Repressor, domain 2"/>
    <property type="match status" value="1"/>
</dbReference>
<dbReference type="EMBL" id="JACDUS010000013">
    <property type="protein sequence ID" value="MBA2882889.1"/>
    <property type="molecule type" value="Genomic_DNA"/>
</dbReference>
<keyword evidence="9" id="KW-1185">Reference proteome</keyword>
<dbReference type="Proteomes" id="UP000525298">
    <property type="component" value="Unassembled WGS sequence"/>
</dbReference>
<organism evidence="8 9">
    <name type="scientific">Desulfosalsimonas propionicica</name>
    <dbReference type="NCBI Taxonomy" id="332175"/>
    <lineage>
        <taxon>Bacteria</taxon>
        <taxon>Pseudomonadati</taxon>
        <taxon>Thermodesulfobacteriota</taxon>
        <taxon>Desulfobacteria</taxon>
        <taxon>Desulfobacterales</taxon>
        <taxon>Desulfosalsimonadaceae</taxon>
        <taxon>Desulfosalsimonas</taxon>
    </lineage>
</organism>
<dbReference type="InterPro" id="IPR036271">
    <property type="entry name" value="Tet_transcr_reg_TetR-rel_C_sf"/>
</dbReference>
<evidence type="ECO:0000256" key="3">
    <source>
        <dbReference type="ARBA" id="ARBA00014341"/>
    </source>
</evidence>